<dbReference type="Proteomes" id="UP000054337">
    <property type="component" value="Unassembled WGS sequence"/>
</dbReference>
<sequence length="154" mass="17252">MSDGLRVPSGNATRFHASRLLIEAGVSATCRIVHKSFTGFRTLQLNNHPRGDESRQKRRVKTHRSRPYATGNARHNQGHAPTATAEGPIERCGARQHPHWNQVQPDQAHPDYDPACVASDTIVTQKRLEREPNSVWHPANLASMILSWGRVVEQ</sequence>
<dbReference type="RefSeq" id="XP_014559712.1">
    <property type="nucleotide sequence ID" value="XM_014704226.1"/>
</dbReference>
<reference evidence="2 3" key="1">
    <citation type="journal article" date="2013" name="PLoS Genet.">
        <title>Comparative genome structure, secondary metabolite, and effector coding capacity across Cochliobolus pathogens.</title>
        <authorList>
            <person name="Condon B.J."/>
            <person name="Leng Y."/>
            <person name="Wu D."/>
            <person name="Bushley K.E."/>
            <person name="Ohm R.A."/>
            <person name="Otillar R."/>
            <person name="Martin J."/>
            <person name="Schackwitz W."/>
            <person name="Grimwood J."/>
            <person name="MohdZainudin N."/>
            <person name="Xue C."/>
            <person name="Wang R."/>
            <person name="Manning V.A."/>
            <person name="Dhillon B."/>
            <person name="Tu Z.J."/>
            <person name="Steffenson B.J."/>
            <person name="Salamov A."/>
            <person name="Sun H."/>
            <person name="Lowry S."/>
            <person name="LaButti K."/>
            <person name="Han J."/>
            <person name="Copeland A."/>
            <person name="Lindquist E."/>
            <person name="Barry K."/>
            <person name="Schmutz J."/>
            <person name="Baker S.E."/>
            <person name="Ciuffetti L.M."/>
            <person name="Grigoriev I.V."/>
            <person name="Zhong S."/>
            <person name="Turgeon B.G."/>
        </authorList>
    </citation>
    <scope>NUCLEOTIDE SEQUENCE [LARGE SCALE GENOMIC DNA]</scope>
    <source>
        <strain evidence="2 3">FI3</strain>
    </source>
</reference>
<evidence type="ECO:0000313" key="2">
    <source>
        <dbReference type="EMBL" id="EUN30227.1"/>
    </source>
</evidence>
<dbReference type="GeneID" id="26251320"/>
<dbReference type="AlphaFoldDB" id="W7F1Z5"/>
<feature type="compositionally biased region" description="Basic residues" evidence="1">
    <location>
        <begin position="56"/>
        <end position="66"/>
    </location>
</feature>
<protein>
    <submittedName>
        <fullName evidence="2">Uncharacterized protein</fullName>
    </submittedName>
</protein>
<feature type="region of interest" description="Disordered" evidence="1">
    <location>
        <begin position="43"/>
        <end position="85"/>
    </location>
</feature>
<accession>W7F1Z5</accession>
<name>W7F1Z5_BIPV3</name>
<evidence type="ECO:0000256" key="1">
    <source>
        <dbReference type="SAM" id="MobiDB-lite"/>
    </source>
</evidence>
<proteinExistence type="predicted"/>
<evidence type="ECO:0000313" key="3">
    <source>
        <dbReference type="Proteomes" id="UP000054337"/>
    </source>
</evidence>
<keyword evidence="3" id="KW-1185">Reference proteome</keyword>
<dbReference type="HOGENOM" id="CLU_1703910_0_0_1"/>
<gene>
    <name evidence="2" type="ORF">COCVIDRAFT_13403</name>
</gene>
<dbReference type="EMBL" id="KI968707">
    <property type="protein sequence ID" value="EUN30227.1"/>
    <property type="molecule type" value="Genomic_DNA"/>
</dbReference>
<organism evidence="2 3">
    <name type="scientific">Bipolaris victoriae (strain FI3)</name>
    <name type="common">Victoria blight of oats agent</name>
    <name type="synonym">Cochliobolus victoriae</name>
    <dbReference type="NCBI Taxonomy" id="930091"/>
    <lineage>
        <taxon>Eukaryota</taxon>
        <taxon>Fungi</taxon>
        <taxon>Dikarya</taxon>
        <taxon>Ascomycota</taxon>
        <taxon>Pezizomycotina</taxon>
        <taxon>Dothideomycetes</taxon>
        <taxon>Pleosporomycetidae</taxon>
        <taxon>Pleosporales</taxon>
        <taxon>Pleosporineae</taxon>
        <taxon>Pleosporaceae</taxon>
        <taxon>Bipolaris</taxon>
    </lineage>
</organism>